<comment type="caution">
    <text evidence="3">The sequence shown here is derived from an EMBL/GenBank/DDBJ whole genome shotgun (WGS) entry which is preliminary data.</text>
</comment>
<dbReference type="AlphaFoldDB" id="A0A328AVY3"/>
<protein>
    <recommendedName>
        <fullName evidence="2">Cupin type-1 domain-containing protein</fullName>
    </recommendedName>
</protein>
<reference evidence="4" key="1">
    <citation type="submission" date="2018-05" db="EMBL/GenBank/DDBJ databases">
        <authorList>
            <person name="Li X."/>
        </authorList>
    </citation>
    <scope>NUCLEOTIDE SEQUENCE [LARGE SCALE GENOMIC DNA]</scope>
    <source>
        <strain evidence="4">HKS-05</strain>
    </source>
</reference>
<feature type="signal peptide" evidence="1">
    <location>
        <begin position="1"/>
        <end position="20"/>
    </location>
</feature>
<organism evidence="3 4">
    <name type="scientific">Phenylobacterium hankyongense</name>
    <dbReference type="NCBI Taxonomy" id="1813876"/>
    <lineage>
        <taxon>Bacteria</taxon>
        <taxon>Pseudomonadati</taxon>
        <taxon>Pseudomonadota</taxon>
        <taxon>Alphaproteobacteria</taxon>
        <taxon>Caulobacterales</taxon>
        <taxon>Caulobacteraceae</taxon>
        <taxon>Phenylobacterium</taxon>
    </lineage>
</organism>
<dbReference type="OrthoDB" id="8218752at2"/>
<gene>
    <name evidence="3" type="ORF">DJ021_00145</name>
</gene>
<accession>A0A328AVY3</accession>
<keyword evidence="1" id="KW-0732">Signal</keyword>
<evidence type="ECO:0000313" key="3">
    <source>
        <dbReference type="EMBL" id="RAK58331.1"/>
    </source>
</evidence>
<dbReference type="SUPFAM" id="SSF51182">
    <property type="entry name" value="RmlC-like cupins"/>
    <property type="match status" value="1"/>
</dbReference>
<sequence length="164" mass="16840">MKTFLAAASAAMALAVPVHAQTAAAAPPAAIKTFAASAELDALIAQAKQQRKDGQALVSLPLLRLPPAMARLDYRASLGPANLHKAEMEMFYVLEGSATLVVGGVLVDPTPANGGNLNGASVAGGESRRIARGDVLMIPPNTPHWFSAVDRLVVISVHTPAAAS</sequence>
<evidence type="ECO:0000256" key="1">
    <source>
        <dbReference type="SAM" id="SignalP"/>
    </source>
</evidence>
<feature type="domain" description="Cupin type-1" evidence="2">
    <location>
        <begin position="60"/>
        <end position="157"/>
    </location>
</feature>
<dbReference type="Proteomes" id="UP000249842">
    <property type="component" value="Unassembled WGS sequence"/>
</dbReference>
<dbReference type="RefSeq" id="WP_111455603.1">
    <property type="nucleotide sequence ID" value="NZ_QFYP01000001.1"/>
</dbReference>
<proteinExistence type="predicted"/>
<dbReference type="Pfam" id="PF00190">
    <property type="entry name" value="Cupin_1"/>
    <property type="match status" value="1"/>
</dbReference>
<dbReference type="InterPro" id="IPR014710">
    <property type="entry name" value="RmlC-like_jellyroll"/>
</dbReference>
<dbReference type="InterPro" id="IPR006045">
    <property type="entry name" value="Cupin_1"/>
</dbReference>
<dbReference type="EMBL" id="QFYP01000001">
    <property type="protein sequence ID" value="RAK58331.1"/>
    <property type="molecule type" value="Genomic_DNA"/>
</dbReference>
<dbReference type="CDD" id="cd02208">
    <property type="entry name" value="cupin_RmlC-like"/>
    <property type="match status" value="1"/>
</dbReference>
<keyword evidence="4" id="KW-1185">Reference proteome</keyword>
<evidence type="ECO:0000313" key="4">
    <source>
        <dbReference type="Proteomes" id="UP000249842"/>
    </source>
</evidence>
<dbReference type="Gene3D" id="2.60.120.10">
    <property type="entry name" value="Jelly Rolls"/>
    <property type="match status" value="1"/>
</dbReference>
<evidence type="ECO:0000259" key="2">
    <source>
        <dbReference type="Pfam" id="PF00190"/>
    </source>
</evidence>
<feature type="chain" id="PRO_5016353977" description="Cupin type-1 domain-containing protein" evidence="1">
    <location>
        <begin position="21"/>
        <end position="164"/>
    </location>
</feature>
<name>A0A328AVY3_9CAUL</name>
<dbReference type="InterPro" id="IPR011051">
    <property type="entry name" value="RmlC_Cupin_sf"/>
</dbReference>